<evidence type="ECO:0000313" key="1">
    <source>
        <dbReference type="EMBL" id="PSR31628.1"/>
    </source>
</evidence>
<accession>A0A2T2XAY7</accession>
<dbReference type="Proteomes" id="UP000242972">
    <property type="component" value="Unassembled WGS sequence"/>
</dbReference>
<name>A0A2T2XAY7_9FIRM</name>
<evidence type="ECO:0000313" key="2">
    <source>
        <dbReference type="Proteomes" id="UP000242972"/>
    </source>
</evidence>
<dbReference type="Pfam" id="PF10049">
    <property type="entry name" value="DUF2283"/>
    <property type="match status" value="1"/>
</dbReference>
<sequence length="70" mass="8160">MPLHESYDPEADALYLQFYEGAILRQVEITPEIIVDEDADHRIIGIEILYPHRNWSIAQSWLARHGLSRS</sequence>
<dbReference type="EMBL" id="PXYW01000059">
    <property type="protein sequence ID" value="PSR31628.1"/>
    <property type="molecule type" value="Genomic_DNA"/>
</dbReference>
<comment type="caution">
    <text evidence="1">The sequence shown here is derived from an EMBL/GenBank/DDBJ whole genome shotgun (WGS) entry which is preliminary data.</text>
</comment>
<organism evidence="1 2">
    <name type="scientific">Sulfobacillus benefaciens</name>
    <dbReference type="NCBI Taxonomy" id="453960"/>
    <lineage>
        <taxon>Bacteria</taxon>
        <taxon>Bacillati</taxon>
        <taxon>Bacillota</taxon>
        <taxon>Clostridia</taxon>
        <taxon>Eubacteriales</taxon>
        <taxon>Clostridiales Family XVII. Incertae Sedis</taxon>
        <taxon>Sulfobacillus</taxon>
    </lineage>
</organism>
<proteinExistence type="predicted"/>
<protein>
    <recommendedName>
        <fullName evidence="3">DUF2283 domain-containing protein</fullName>
    </recommendedName>
</protein>
<gene>
    <name evidence="1" type="ORF">C7B46_16480</name>
</gene>
<dbReference type="AlphaFoldDB" id="A0A2T2XAY7"/>
<evidence type="ECO:0008006" key="3">
    <source>
        <dbReference type="Google" id="ProtNLM"/>
    </source>
</evidence>
<dbReference type="InterPro" id="IPR019270">
    <property type="entry name" value="DUF2283"/>
</dbReference>
<reference evidence="1 2" key="1">
    <citation type="journal article" date="2014" name="BMC Genomics">
        <title>Comparison of environmental and isolate Sulfobacillus genomes reveals diverse carbon, sulfur, nitrogen, and hydrogen metabolisms.</title>
        <authorList>
            <person name="Justice N.B."/>
            <person name="Norman A."/>
            <person name="Brown C.T."/>
            <person name="Singh A."/>
            <person name="Thomas B.C."/>
            <person name="Banfield J.F."/>
        </authorList>
    </citation>
    <scope>NUCLEOTIDE SEQUENCE [LARGE SCALE GENOMIC DNA]</scope>
    <source>
        <strain evidence="1">AMDSBA4</strain>
    </source>
</reference>